<dbReference type="Pfam" id="PF00571">
    <property type="entry name" value="CBS"/>
    <property type="match status" value="2"/>
</dbReference>
<dbReference type="SMART" id="SM01091">
    <property type="entry name" value="CorC_HlyC"/>
    <property type="match status" value="1"/>
</dbReference>
<dbReference type="PANTHER" id="PTHR22777">
    <property type="entry name" value="HEMOLYSIN-RELATED"/>
    <property type="match status" value="1"/>
</dbReference>
<keyword evidence="7 9" id="KW-0129">CBS domain</keyword>
<dbReference type="InterPro" id="IPR000644">
    <property type="entry name" value="CBS_dom"/>
</dbReference>
<dbReference type="EMBL" id="OU015584">
    <property type="protein sequence ID" value="CAG5084101.1"/>
    <property type="molecule type" value="Genomic_DNA"/>
</dbReference>
<evidence type="ECO:0000256" key="11">
    <source>
        <dbReference type="SAM" id="Phobius"/>
    </source>
</evidence>
<sequence length="443" mass="49227">METVQIMPFGALLNILEPFSFQVGIALGVMAFLLLLSGLMSGSEVAYFSLSASDKDKLKKSGSSSGERVLRLLETPKKLLATILIANNFVNVAIVAVSTFITNEWVSSSISPTTAFIIQAVLVTFIILLFGEVIPKVYATKYNVGLAKVMSSSLLVIKTITAPLTYLLVSSSNLIDGRIKKKTDSISVDHLEHALTITKDVGDSEDEKRILEGIVKFGNTDAKQIMTPRVDVVAFDVSISYDELRQGILDSKYSRLPIYEDTFDQIKGIIYVKDLLKHIGDNDLVWQKLLRPAKFIPENKKLDDLLSEFQESKNHMAVVVDEYGGASGVVTLEDVLEEVVGDITDEFDDEDMVYSKLDDHNYVFEGKTPLKDMYRIIGINGDNFEEEKGESDTIAGFCIEQAGKILLKNEKVVFEDIVFTVEAADKRRIKQIKVTLPELEVKD</sequence>
<feature type="domain" description="CNNM transmembrane" evidence="13">
    <location>
        <begin position="19"/>
        <end position="211"/>
    </location>
</feature>
<name>A0A916NII8_9FLAO</name>
<evidence type="ECO:0000256" key="7">
    <source>
        <dbReference type="ARBA" id="ARBA00023122"/>
    </source>
</evidence>
<feature type="transmembrane region" description="Helical" evidence="11">
    <location>
        <begin position="20"/>
        <end position="50"/>
    </location>
</feature>
<accession>A0A916NII8</accession>
<dbReference type="FunFam" id="3.10.580.10:FF:000002">
    <property type="entry name" value="Magnesium/cobalt efflux protein CorC"/>
    <property type="match status" value="1"/>
</dbReference>
<evidence type="ECO:0000256" key="10">
    <source>
        <dbReference type="PROSITE-ProRule" id="PRU01193"/>
    </source>
</evidence>
<feature type="transmembrane region" description="Helical" evidence="11">
    <location>
        <begin position="79"/>
        <end position="101"/>
    </location>
</feature>
<dbReference type="InterPro" id="IPR002550">
    <property type="entry name" value="CNNM"/>
</dbReference>
<dbReference type="GO" id="GO:0050660">
    <property type="term" value="F:flavin adenine dinucleotide binding"/>
    <property type="evidence" value="ECO:0007669"/>
    <property type="project" value="InterPro"/>
</dbReference>
<dbReference type="KEGG" id="ptan:CRYO30217_02374"/>
<organism evidence="14 15">
    <name type="scientific">Parvicella tangerina</name>
    <dbReference type="NCBI Taxonomy" id="2829795"/>
    <lineage>
        <taxon>Bacteria</taxon>
        <taxon>Pseudomonadati</taxon>
        <taxon>Bacteroidota</taxon>
        <taxon>Flavobacteriia</taxon>
        <taxon>Flavobacteriales</taxon>
        <taxon>Parvicellaceae</taxon>
        <taxon>Parvicella</taxon>
    </lineage>
</organism>
<evidence type="ECO:0000256" key="5">
    <source>
        <dbReference type="ARBA" id="ARBA00022737"/>
    </source>
</evidence>
<feature type="domain" description="CBS" evidence="12">
    <location>
        <begin position="289"/>
        <end position="346"/>
    </location>
</feature>
<proteinExistence type="inferred from homology"/>
<evidence type="ECO:0000256" key="8">
    <source>
        <dbReference type="ARBA" id="ARBA00023136"/>
    </source>
</evidence>
<dbReference type="SUPFAM" id="SSF54631">
    <property type="entry name" value="CBS-domain pair"/>
    <property type="match status" value="1"/>
</dbReference>
<keyword evidence="15" id="KW-1185">Reference proteome</keyword>
<dbReference type="GO" id="GO:0005886">
    <property type="term" value="C:plasma membrane"/>
    <property type="evidence" value="ECO:0007669"/>
    <property type="project" value="UniProtKB-SubCell"/>
</dbReference>
<evidence type="ECO:0000256" key="1">
    <source>
        <dbReference type="ARBA" id="ARBA00004651"/>
    </source>
</evidence>
<dbReference type="Pfam" id="PF03471">
    <property type="entry name" value="CorC_HlyC"/>
    <property type="match status" value="1"/>
</dbReference>
<evidence type="ECO:0000313" key="14">
    <source>
        <dbReference type="EMBL" id="CAG5084101.1"/>
    </source>
</evidence>
<evidence type="ECO:0000256" key="3">
    <source>
        <dbReference type="ARBA" id="ARBA00022475"/>
    </source>
</evidence>
<comment type="similarity">
    <text evidence="2">Belongs to the UPF0053 family.</text>
</comment>
<comment type="subcellular location">
    <subcellularLocation>
        <location evidence="1">Cell membrane</location>
        <topology evidence="1">Multi-pass membrane protein</topology>
    </subcellularLocation>
</comment>
<feature type="domain" description="CBS" evidence="12">
    <location>
        <begin position="226"/>
        <end position="285"/>
    </location>
</feature>
<evidence type="ECO:0000259" key="12">
    <source>
        <dbReference type="PROSITE" id="PS51371"/>
    </source>
</evidence>
<evidence type="ECO:0000313" key="15">
    <source>
        <dbReference type="Proteomes" id="UP000683507"/>
    </source>
</evidence>
<evidence type="ECO:0000259" key="13">
    <source>
        <dbReference type="PROSITE" id="PS51846"/>
    </source>
</evidence>
<dbReference type="InterPro" id="IPR019862">
    <property type="entry name" value="Motility-assoc_prot_GldE"/>
</dbReference>
<dbReference type="CDD" id="cd04590">
    <property type="entry name" value="CBS_pair_CorC_HlyC_assoc"/>
    <property type="match status" value="1"/>
</dbReference>
<feature type="transmembrane region" description="Helical" evidence="11">
    <location>
        <begin position="113"/>
        <end position="134"/>
    </location>
</feature>
<dbReference type="Gene3D" id="3.30.465.10">
    <property type="match status" value="1"/>
</dbReference>
<dbReference type="InterPro" id="IPR036318">
    <property type="entry name" value="FAD-bd_PCMH-like_sf"/>
</dbReference>
<feature type="transmembrane region" description="Helical" evidence="11">
    <location>
        <begin position="146"/>
        <end position="169"/>
    </location>
</feature>
<gene>
    <name evidence="14" type="ORF">CRYO30217_02374</name>
</gene>
<dbReference type="InterPro" id="IPR016169">
    <property type="entry name" value="FAD-bd_PCMH_sub2"/>
</dbReference>
<keyword evidence="4 10" id="KW-0812">Transmembrane</keyword>
<dbReference type="PROSITE" id="PS51371">
    <property type="entry name" value="CBS"/>
    <property type="match status" value="2"/>
</dbReference>
<keyword evidence="3" id="KW-1003">Cell membrane</keyword>
<evidence type="ECO:0000256" key="4">
    <source>
        <dbReference type="ARBA" id="ARBA00022692"/>
    </source>
</evidence>
<keyword evidence="5" id="KW-0677">Repeat</keyword>
<dbReference type="InterPro" id="IPR046342">
    <property type="entry name" value="CBS_dom_sf"/>
</dbReference>
<dbReference type="AlphaFoldDB" id="A0A916NII8"/>
<protein>
    <recommendedName>
        <fullName evidence="16">Gliding motility-associated protein GldE</fullName>
    </recommendedName>
</protein>
<keyword evidence="8 10" id="KW-0472">Membrane</keyword>
<reference evidence="14" key="1">
    <citation type="submission" date="2021-04" db="EMBL/GenBank/DDBJ databases">
        <authorList>
            <person name="Rodrigo-Torres L."/>
            <person name="Arahal R. D."/>
            <person name="Lucena T."/>
        </authorList>
    </citation>
    <scope>NUCLEOTIDE SEQUENCE</scope>
    <source>
        <strain evidence="14">AS29M-1</strain>
    </source>
</reference>
<dbReference type="Proteomes" id="UP000683507">
    <property type="component" value="Chromosome"/>
</dbReference>
<dbReference type="SUPFAM" id="SSF56176">
    <property type="entry name" value="FAD-binding/transporter-associated domain-like"/>
    <property type="match status" value="1"/>
</dbReference>
<dbReference type="Gene3D" id="3.10.580.10">
    <property type="entry name" value="CBS-domain"/>
    <property type="match status" value="1"/>
</dbReference>
<dbReference type="InterPro" id="IPR044751">
    <property type="entry name" value="Ion_transp-like_CBS"/>
</dbReference>
<keyword evidence="6 10" id="KW-1133">Transmembrane helix</keyword>
<evidence type="ECO:0000256" key="9">
    <source>
        <dbReference type="PROSITE-ProRule" id="PRU00703"/>
    </source>
</evidence>
<dbReference type="PANTHER" id="PTHR22777:SF32">
    <property type="entry name" value="UPF0053 INNER MEMBRANE PROTEIN YFJD"/>
    <property type="match status" value="1"/>
</dbReference>
<dbReference type="NCBIfam" id="TIGR03520">
    <property type="entry name" value="GldE"/>
    <property type="match status" value="1"/>
</dbReference>
<dbReference type="InterPro" id="IPR005170">
    <property type="entry name" value="Transptr-assoc_dom"/>
</dbReference>
<evidence type="ECO:0000256" key="2">
    <source>
        <dbReference type="ARBA" id="ARBA00006337"/>
    </source>
</evidence>
<evidence type="ECO:0008006" key="16">
    <source>
        <dbReference type="Google" id="ProtNLM"/>
    </source>
</evidence>
<dbReference type="Pfam" id="PF01595">
    <property type="entry name" value="CNNM"/>
    <property type="match status" value="1"/>
</dbReference>
<evidence type="ECO:0000256" key="6">
    <source>
        <dbReference type="ARBA" id="ARBA00022989"/>
    </source>
</evidence>
<dbReference type="PROSITE" id="PS51846">
    <property type="entry name" value="CNNM"/>
    <property type="match status" value="1"/>
</dbReference>